<feature type="compositionally biased region" description="Basic and acidic residues" evidence="5">
    <location>
        <begin position="515"/>
        <end position="525"/>
    </location>
</feature>
<dbReference type="GO" id="GO:0007096">
    <property type="term" value="P:regulation of exit from mitosis"/>
    <property type="evidence" value="ECO:0007669"/>
    <property type="project" value="TreeGrafter"/>
</dbReference>
<dbReference type="InterPro" id="IPR018819">
    <property type="entry name" value="Nur1/Mug154"/>
</dbReference>
<evidence type="ECO:0008006" key="8">
    <source>
        <dbReference type="Google" id="ProtNLM"/>
    </source>
</evidence>
<dbReference type="OrthoDB" id="3363151at2759"/>
<proteinExistence type="predicted"/>
<evidence type="ECO:0000256" key="4">
    <source>
        <dbReference type="ARBA" id="ARBA00023136"/>
    </source>
</evidence>
<comment type="subcellular location">
    <subcellularLocation>
        <location evidence="1">Endomembrane system</location>
        <topology evidence="1">Multi-pass membrane protein</topology>
    </subcellularLocation>
</comment>
<feature type="region of interest" description="Disordered" evidence="5">
    <location>
        <begin position="263"/>
        <end position="320"/>
    </location>
</feature>
<evidence type="ECO:0000313" key="6">
    <source>
        <dbReference type="EMBL" id="ELR07489.1"/>
    </source>
</evidence>
<organism evidence="6 7">
    <name type="scientific">Pseudogymnoascus destructans (strain ATCC MYA-4855 / 20631-21)</name>
    <name type="common">Bat white-nose syndrome fungus</name>
    <name type="synonym">Geomyces destructans</name>
    <dbReference type="NCBI Taxonomy" id="658429"/>
    <lineage>
        <taxon>Eukaryota</taxon>
        <taxon>Fungi</taxon>
        <taxon>Dikarya</taxon>
        <taxon>Ascomycota</taxon>
        <taxon>Pezizomycotina</taxon>
        <taxon>Leotiomycetes</taxon>
        <taxon>Thelebolales</taxon>
        <taxon>Thelebolaceae</taxon>
        <taxon>Pseudogymnoascus</taxon>
    </lineage>
</organism>
<dbReference type="GO" id="GO:0043007">
    <property type="term" value="P:maintenance of rDNA"/>
    <property type="evidence" value="ECO:0007669"/>
    <property type="project" value="TreeGrafter"/>
</dbReference>
<keyword evidence="3" id="KW-1133">Transmembrane helix</keyword>
<accession>L8G3T8</accession>
<evidence type="ECO:0000313" key="7">
    <source>
        <dbReference type="Proteomes" id="UP000011064"/>
    </source>
</evidence>
<evidence type="ECO:0000256" key="3">
    <source>
        <dbReference type="ARBA" id="ARBA00022989"/>
    </source>
</evidence>
<dbReference type="PANTHER" id="PTHR28293">
    <property type="entry name" value="NUCLEAR RIM PROTEIN 1"/>
    <property type="match status" value="1"/>
</dbReference>
<dbReference type="EMBL" id="GL573205">
    <property type="protein sequence ID" value="ELR07489.1"/>
    <property type="molecule type" value="Genomic_DNA"/>
</dbReference>
<dbReference type="HOGENOM" id="CLU_044030_0_0_1"/>
<feature type="compositionally biased region" description="Gly residues" evidence="5">
    <location>
        <begin position="417"/>
        <end position="431"/>
    </location>
</feature>
<keyword evidence="7" id="KW-1185">Reference proteome</keyword>
<keyword evidence="2" id="KW-0812">Transmembrane</keyword>
<dbReference type="PANTHER" id="PTHR28293:SF1">
    <property type="entry name" value="NUCLEAR RIM PROTEIN 1"/>
    <property type="match status" value="1"/>
</dbReference>
<dbReference type="AlphaFoldDB" id="L8G3T8"/>
<feature type="compositionally biased region" description="Polar residues" evidence="5">
    <location>
        <begin position="441"/>
        <end position="453"/>
    </location>
</feature>
<protein>
    <recommendedName>
        <fullName evidence="8">Nuclear rim protein 1</fullName>
    </recommendedName>
</protein>
<dbReference type="STRING" id="658429.L8G3T8"/>
<dbReference type="VEuPathDB" id="FungiDB:GMDG_02581"/>
<reference evidence="7" key="1">
    <citation type="submission" date="2010-09" db="EMBL/GenBank/DDBJ databases">
        <title>The genome sequence of Geomyces destructans 20631-21.</title>
        <authorList>
            <consortium name="The Broad Institute Genome Sequencing Platform"/>
            <person name="Cuomo C.A."/>
            <person name="Blehert D.S."/>
            <person name="Lorch J.M."/>
            <person name="Young S.K."/>
            <person name="Zeng Q."/>
            <person name="Gargeya S."/>
            <person name="Fitzgerald M."/>
            <person name="Haas B."/>
            <person name="Abouelleil A."/>
            <person name="Alvarado L."/>
            <person name="Arachchi H.M."/>
            <person name="Berlin A."/>
            <person name="Brown A."/>
            <person name="Chapman S.B."/>
            <person name="Chen Z."/>
            <person name="Dunbar C."/>
            <person name="Freedman E."/>
            <person name="Gearin G."/>
            <person name="Gellesch M."/>
            <person name="Goldberg J."/>
            <person name="Griggs A."/>
            <person name="Gujja S."/>
            <person name="Heiman D."/>
            <person name="Howarth C."/>
            <person name="Larson L."/>
            <person name="Lui A."/>
            <person name="MacDonald P.J.P."/>
            <person name="Montmayeur A."/>
            <person name="Murphy C."/>
            <person name="Neiman D."/>
            <person name="Pearson M."/>
            <person name="Priest M."/>
            <person name="Roberts A."/>
            <person name="Saif S."/>
            <person name="Shea T."/>
            <person name="Shenoy N."/>
            <person name="Sisk P."/>
            <person name="Stolte C."/>
            <person name="Sykes S."/>
            <person name="Wortman J."/>
            <person name="Nusbaum C."/>
            <person name="Birren B."/>
        </authorList>
    </citation>
    <scope>NUCLEOTIDE SEQUENCE [LARGE SCALE GENOMIC DNA]</scope>
    <source>
        <strain evidence="7">ATCC MYA-4855 / 20631-21</strain>
    </source>
</reference>
<evidence type="ECO:0000256" key="5">
    <source>
        <dbReference type="SAM" id="MobiDB-lite"/>
    </source>
</evidence>
<sequence>MPRLVRRKPLGERLKAYLNPLDFLLYVSEELETSEWDTAAFGRALGMGLNFALLLARANSGGGRTREDDVFGDGGGGGNWVGWLARILTTLLTLLTLTNATYTFLRKRHYRLFETPLSAPPITPSATLVRVSSPPTSSPMRLLAHLLPSPASSRAHPDPTIDVWEIAVWDPLPLALEVYTLFSPGHAVVYWMLLPVGGGDRASLTVVTALVLQGLLSLQMGVLVRGFQQKERDGRVIQKEVLNEYDTKFVHPTLHPVVRDVGTQISTSTSPPPTTISTGTGPGTGGEEAEFDPDASTISITAEEVTTHAPTTTLRRGFRINPNPNYAAHISPHAPSAVPNRNSLPRSIPPFGTPQTPMTPVGQMGYQTQPTSSQQQVYQQPQFQQQQQPQFQHHESTPLRTPSMKQRKPQYRASMGGRIGSEGPTGSGGEDGILRRAVARATSSGLSRTNSGSGDEARGRSRVSEVGARRPAGSSGDGGSLGVYSHAHSPLKKASSMYDIARTREDAPRNGARAAAREVAEERERVRRRGV</sequence>
<dbReference type="InParanoid" id="L8G3T8"/>
<evidence type="ECO:0000256" key="2">
    <source>
        <dbReference type="ARBA" id="ARBA00022692"/>
    </source>
</evidence>
<evidence type="ECO:0000256" key="1">
    <source>
        <dbReference type="ARBA" id="ARBA00004127"/>
    </source>
</evidence>
<dbReference type="SUPFAM" id="SSF81995">
    <property type="entry name" value="beta-sandwich domain of Sec23/24"/>
    <property type="match status" value="1"/>
</dbReference>
<keyword evidence="4" id="KW-0472">Membrane</keyword>
<feature type="compositionally biased region" description="Low complexity" evidence="5">
    <location>
        <begin position="366"/>
        <end position="391"/>
    </location>
</feature>
<name>L8G3T8_PSED2</name>
<feature type="compositionally biased region" description="Low complexity" evidence="5">
    <location>
        <begin position="263"/>
        <end position="279"/>
    </location>
</feature>
<dbReference type="Proteomes" id="UP000011064">
    <property type="component" value="Unassembled WGS sequence"/>
</dbReference>
<dbReference type="GO" id="GO:0012505">
    <property type="term" value="C:endomembrane system"/>
    <property type="evidence" value="ECO:0007669"/>
    <property type="project" value="UniProtKB-SubCell"/>
</dbReference>
<dbReference type="Pfam" id="PF10332">
    <property type="entry name" value="DUF2418"/>
    <property type="match status" value="1"/>
</dbReference>
<gene>
    <name evidence="6" type="ORF">GMDG_02581</name>
</gene>
<feature type="region of interest" description="Disordered" evidence="5">
    <location>
        <begin position="365"/>
        <end position="531"/>
    </location>
</feature>